<feature type="domain" description="FAD-dependent oxidoreductase 2 FAD-binding" evidence="3">
    <location>
        <begin position="3"/>
        <end position="28"/>
    </location>
</feature>
<evidence type="ECO:0000256" key="1">
    <source>
        <dbReference type="ARBA" id="ARBA00022630"/>
    </source>
</evidence>
<evidence type="ECO:0000313" key="5">
    <source>
        <dbReference type="Proteomes" id="UP001463665"/>
    </source>
</evidence>
<dbReference type="SUPFAM" id="SSF51971">
    <property type="entry name" value="Nucleotide-binding domain"/>
    <property type="match status" value="1"/>
</dbReference>
<organism evidence="4 5">
    <name type="scientific">Chryseobacterium endophyticum</name>
    <dbReference type="NCBI Taxonomy" id="1854762"/>
    <lineage>
        <taxon>Bacteria</taxon>
        <taxon>Pseudomonadati</taxon>
        <taxon>Bacteroidota</taxon>
        <taxon>Flavobacteriia</taxon>
        <taxon>Flavobacteriales</taxon>
        <taxon>Weeksellaceae</taxon>
        <taxon>Chryseobacterium group</taxon>
        <taxon>Chryseobacterium</taxon>
    </lineage>
</organism>
<gene>
    <name evidence="4" type="ORF">AAFP95_11585</name>
</gene>
<protein>
    <submittedName>
        <fullName evidence="4">FAD-binding protein</fullName>
    </submittedName>
</protein>
<reference evidence="4 5" key="1">
    <citation type="submission" date="2024-04" db="EMBL/GenBank/DDBJ databases">
        <title>Genome sequencing and assembly of rice foliar adapted Chryseobacterium endophyticum OsEnb-ALM-A6.</title>
        <authorList>
            <person name="Kumar S."/>
            <person name="Javed M."/>
            <person name="Chouhan V."/>
            <person name="Charishma K."/>
            <person name="Patel A."/>
            <person name="Kumar M."/>
            <person name="Sahu K.P."/>
            <person name="Kumar A."/>
        </authorList>
    </citation>
    <scope>NUCLEOTIDE SEQUENCE [LARGE SCALE GENOMIC DNA]</scope>
    <source>
        <strain evidence="4 5">OsEnb-ALM-A6</strain>
    </source>
</reference>
<dbReference type="Proteomes" id="UP001463665">
    <property type="component" value="Chromosome"/>
</dbReference>
<dbReference type="RefSeq" id="WP_345767713.1">
    <property type="nucleotide sequence ID" value="NZ_CP154834.1"/>
</dbReference>
<evidence type="ECO:0000259" key="3">
    <source>
        <dbReference type="Pfam" id="PF00890"/>
    </source>
</evidence>
<accession>A0AAU6WW59</accession>
<evidence type="ECO:0000313" key="4">
    <source>
        <dbReference type="EMBL" id="XAO76340.1"/>
    </source>
</evidence>
<evidence type="ECO:0000256" key="2">
    <source>
        <dbReference type="ARBA" id="ARBA00023002"/>
    </source>
</evidence>
<dbReference type="Gene3D" id="3.50.50.60">
    <property type="entry name" value="FAD/NAD(P)-binding domain"/>
    <property type="match status" value="1"/>
</dbReference>
<dbReference type="EMBL" id="CP154834">
    <property type="protein sequence ID" value="XAO76340.1"/>
    <property type="molecule type" value="Genomic_DNA"/>
</dbReference>
<dbReference type="AlphaFoldDB" id="A0AAU6WW59"/>
<dbReference type="InterPro" id="IPR003953">
    <property type="entry name" value="FAD-dep_OxRdtase_2_FAD-bd"/>
</dbReference>
<keyword evidence="1" id="KW-0285">Flavoprotein</keyword>
<name>A0AAU6WW59_9FLAO</name>
<keyword evidence="5" id="KW-1185">Reference proteome</keyword>
<keyword evidence="2" id="KW-0560">Oxidoreductase</keyword>
<dbReference type="InterPro" id="IPR036188">
    <property type="entry name" value="FAD/NAD-bd_sf"/>
</dbReference>
<dbReference type="Pfam" id="PF00890">
    <property type="entry name" value="FAD_binding_2"/>
    <property type="match status" value="1"/>
</dbReference>
<dbReference type="GO" id="GO:0016491">
    <property type="term" value="F:oxidoreductase activity"/>
    <property type="evidence" value="ECO:0007669"/>
    <property type="project" value="UniProtKB-KW"/>
</dbReference>
<sequence length="37" mass="4041">MYDIIIIGSGAGGATMAYQLADSGKKYWLWSVEIMSL</sequence>
<proteinExistence type="predicted"/>